<dbReference type="Gene3D" id="1.25.40.20">
    <property type="entry name" value="Ankyrin repeat-containing domain"/>
    <property type="match status" value="2"/>
</dbReference>
<dbReference type="Pfam" id="PF00023">
    <property type="entry name" value="Ank"/>
    <property type="match status" value="2"/>
</dbReference>
<evidence type="ECO:0000313" key="2">
    <source>
        <dbReference type="Proteomes" id="UP001210211"/>
    </source>
</evidence>
<evidence type="ECO:0000313" key="1">
    <source>
        <dbReference type="EMBL" id="KAJ3684743.1"/>
    </source>
</evidence>
<evidence type="ECO:0008006" key="3">
    <source>
        <dbReference type="Google" id="ProtNLM"/>
    </source>
</evidence>
<reference evidence="1 2" key="1">
    <citation type="journal article" date="2022" name="Cell">
        <title>Repeat-based holocentromeres influence genome architecture and karyotype evolution.</title>
        <authorList>
            <person name="Hofstatter P.G."/>
            <person name="Thangavel G."/>
            <person name="Lux T."/>
            <person name="Neumann P."/>
            <person name="Vondrak T."/>
            <person name="Novak P."/>
            <person name="Zhang M."/>
            <person name="Costa L."/>
            <person name="Castellani M."/>
            <person name="Scott A."/>
            <person name="Toegelov H."/>
            <person name="Fuchs J."/>
            <person name="Mata-Sucre Y."/>
            <person name="Dias Y."/>
            <person name="Vanzela A.L.L."/>
            <person name="Huettel B."/>
            <person name="Almeida C.C.S."/>
            <person name="Simkova H."/>
            <person name="Souza G."/>
            <person name="Pedrosa-Harand A."/>
            <person name="Macas J."/>
            <person name="Mayer K.F.X."/>
            <person name="Houben A."/>
            <person name="Marques A."/>
        </authorList>
    </citation>
    <scope>NUCLEOTIDE SEQUENCE [LARGE SCALE GENOMIC DNA]</scope>
    <source>
        <strain evidence="1">RhyTen1mFocal</strain>
    </source>
</reference>
<dbReference type="AlphaFoldDB" id="A0AAD5Z176"/>
<dbReference type="InterPro" id="IPR002110">
    <property type="entry name" value="Ankyrin_rpt"/>
</dbReference>
<accession>A0AAD5Z176</accession>
<organism evidence="1 2">
    <name type="scientific">Rhynchospora tenuis</name>
    <dbReference type="NCBI Taxonomy" id="198213"/>
    <lineage>
        <taxon>Eukaryota</taxon>
        <taxon>Viridiplantae</taxon>
        <taxon>Streptophyta</taxon>
        <taxon>Embryophyta</taxon>
        <taxon>Tracheophyta</taxon>
        <taxon>Spermatophyta</taxon>
        <taxon>Magnoliopsida</taxon>
        <taxon>Liliopsida</taxon>
        <taxon>Poales</taxon>
        <taxon>Cyperaceae</taxon>
        <taxon>Cyperoideae</taxon>
        <taxon>Rhynchosporeae</taxon>
        <taxon>Rhynchospora</taxon>
    </lineage>
</organism>
<dbReference type="SUPFAM" id="SSF48403">
    <property type="entry name" value="Ankyrin repeat"/>
    <property type="match status" value="1"/>
</dbReference>
<dbReference type="SMART" id="SM00248">
    <property type="entry name" value="ANK"/>
    <property type="match status" value="3"/>
</dbReference>
<sequence length="178" mass="19494">MDADLFMAAIQGDSDVLMRRLGLLPDGRDEIQITIEASGAGSQQTEAEHYIVQSELETTTSFGDTLLHLLITGRHNELALKVFTKDTSLLKARNNKLETPLHEAAKVGNEEVICDLILLSPSAVKDALRETNEKGDTALHMAANVNHQGVVIELMKLDPLVAYKKNKQGFSPLYIATV</sequence>
<keyword evidence="2" id="KW-1185">Reference proteome</keyword>
<dbReference type="Proteomes" id="UP001210211">
    <property type="component" value="Unassembled WGS sequence"/>
</dbReference>
<dbReference type="PANTHER" id="PTHR24121">
    <property type="entry name" value="NO MECHANORECEPTOR POTENTIAL C, ISOFORM D-RELATED"/>
    <property type="match status" value="1"/>
</dbReference>
<protein>
    <recommendedName>
        <fullName evidence="3">Ankyrin</fullName>
    </recommendedName>
</protein>
<dbReference type="PANTHER" id="PTHR24121:SF21">
    <property type="entry name" value="ANKYRIN REPEAT FAMILY PROTEIN"/>
    <property type="match status" value="1"/>
</dbReference>
<name>A0AAD5Z176_9POAL</name>
<dbReference type="InterPro" id="IPR036770">
    <property type="entry name" value="Ankyrin_rpt-contain_sf"/>
</dbReference>
<gene>
    <name evidence="1" type="ORF">LUZ61_013907</name>
</gene>
<proteinExistence type="predicted"/>
<dbReference type="EMBL" id="JAMRDG010000002">
    <property type="protein sequence ID" value="KAJ3684743.1"/>
    <property type="molecule type" value="Genomic_DNA"/>
</dbReference>
<comment type="caution">
    <text evidence="1">The sequence shown here is derived from an EMBL/GenBank/DDBJ whole genome shotgun (WGS) entry which is preliminary data.</text>
</comment>